<name>A0A3E2W506_9FIRM</name>
<gene>
    <name evidence="1" type="ORF">DW855_07575</name>
</gene>
<dbReference type="AlphaFoldDB" id="A0A3E2W506"/>
<sequence>MEYILIAMNADCSDLFQHFSDEYPEYALPVDHKAFIGFDAIKEFIITLSPPAIAALSAYLVARLSNNDITIKKGDIEIHLKGPKFTKDDALDMLKTLEQKSDDDQ</sequence>
<comment type="caution">
    <text evidence="1">The sequence shown here is derived from an EMBL/GenBank/DDBJ whole genome shotgun (WGS) entry which is preliminary data.</text>
</comment>
<dbReference type="Proteomes" id="UP000260733">
    <property type="component" value="Unassembled WGS sequence"/>
</dbReference>
<organism evidence="1 2">
    <name type="scientific">Faecalibacterium prausnitzii</name>
    <dbReference type="NCBI Taxonomy" id="853"/>
    <lineage>
        <taxon>Bacteria</taxon>
        <taxon>Bacillati</taxon>
        <taxon>Bacillota</taxon>
        <taxon>Clostridia</taxon>
        <taxon>Eubacteriales</taxon>
        <taxon>Oscillospiraceae</taxon>
        <taxon>Faecalibacterium</taxon>
    </lineage>
</organism>
<dbReference type="EMBL" id="QVFB01000010">
    <property type="protein sequence ID" value="RGC19279.1"/>
    <property type="molecule type" value="Genomic_DNA"/>
</dbReference>
<accession>A0A3E2W506</accession>
<protein>
    <submittedName>
        <fullName evidence="1">Uncharacterized protein</fullName>
    </submittedName>
</protein>
<reference evidence="1 2" key="1">
    <citation type="submission" date="2018-08" db="EMBL/GenBank/DDBJ databases">
        <title>A genome reference for cultivated species of the human gut microbiota.</title>
        <authorList>
            <person name="Zou Y."/>
            <person name="Xue W."/>
            <person name="Luo G."/>
        </authorList>
    </citation>
    <scope>NUCLEOTIDE SEQUENCE [LARGE SCALE GENOMIC DNA]</scope>
    <source>
        <strain evidence="1 2">AM37-13AC</strain>
    </source>
</reference>
<dbReference type="RefSeq" id="WP_117554193.1">
    <property type="nucleotide sequence ID" value="NZ_QVFB01000010.1"/>
</dbReference>
<evidence type="ECO:0000313" key="2">
    <source>
        <dbReference type="Proteomes" id="UP000260733"/>
    </source>
</evidence>
<proteinExistence type="predicted"/>
<evidence type="ECO:0000313" key="1">
    <source>
        <dbReference type="EMBL" id="RGC19279.1"/>
    </source>
</evidence>